<evidence type="ECO:0000313" key="2">
    <source>
        <dbReference type="EMBL" id="CAD2171573.1"/>
    </source>
</evidence>
<protein>
    <submittedName>
        <fullName evidence="2">Uncharacterized protein</fullName>
    </submittedName>
</protein>
<evidence type="ECO:0000313" key="3">
    <source>
        <dbReference type="Proteomes" id="UP000580250"/>
    </source>
</evidence>
<comment type="caution">
    <text evidence="2">The sequence shown here is derived from an EMBL/GenBank/DDBJ whole genome shotgun (WGS) entry which is preliminary data.</text>
</comment>
<evidence type="ECO:0000256" key="1">
    <source>
        <dbReference type="SAM" id="MobiDB-lite"/>
    </source>
</evidence>
<dbReference type="AlphaFoldDB" id="A0A6V7V9C2"/>
<gene>
    <name evidence="2" type="ORF">MENT_LOCUS23072</name>
</gene>
<dbReference type="Proteomes" id="UP000580250">
    <property type="component" value="Unassembled WGS sequence"/>
</dbReference>
<dbReference type="EMBL" id="CAJEWN010000187">
    <property type="protein sequence ID" value="CAD2171573.1"/>
    <property type="molecule type" value="Genomic_DNA"/>
</dbReference>
<proteinExistence type="predicted"/>
<feature type="region of interest" description="Disordered" evidence="1">
    <location>
        <begin position="56"/>
        <end position="83"/>
    </location>
</feature>
<organism evidence="2 3">
    <name type="scientific">Meloidogyne enterolobii</name>
    <name type="common">Root-knot nematode worm</name>
    <name type="synonym">Meloidogyne mayaguensis</name>
    <dbReference type="NCBI Taxonomy" id="390850"/>
    <lineage>
        <taxon>Eukaryota</taxon>
        <taxon>Metazoa</taxon>
        <taxon>Ecdysozoa</taxon>
        <taxon>Nematoda</taxon>
        <taxon>Chromadorea</taxon>
        <taxon>Rhabditida</taxon>
        <taxon>Tylenchina</taxon>
        <taxon>Tylenchomorpha</taxon>
        <taxon>Tylenchoidea</taxon>
        <taxon>Meloidogynidae</taxon>
        <taxon>Meloidogyninae</taxon>
        <taxon>Meloidogyne</taxon>
    </lineage>
</organism>
<feature type="compositionally biased region" description="Acidic residues" evidence="1">
    <location>
        <begin position="70"/>
        <end position="79"/>
    </location>
</feature>
<name>A0A6V7V9C2_MELEN</name>
<reference evidence="2 3" key="1">
    <citation type="submission" date="2020-08" db="EMBL/GenBank/DDBJ databases">
        <authorList>
            <person name="Koutsovoulos G."/>
            <person name="Danchin GJ E."/>
        </authorList>
    </citation>
    <scope>NUCLEOTIDE SEQUENCE [LARGE SCALE GENOMIC DNA]</scope>
</reference>
<sequence>MKLFNKNIFLIISIIFLFLLFLNKPFGLCKELKSLQKRNLLFPNFLLKNRNEGSNQVEEEKKIMPRSVDNLEEDEENNIEVESPLIDSSDNENILKSIRRPSSPLEGHATSLPSSVYYTVQTTTENSKTIQNFSKTLVPSVHQN</sequence>
<accession>A0A6V7V9C2</accession>